<evidence type="ECO:0000313" key="3">
    <source>
        <dbReference type="Proteomes" id="UP001190336"/>
    </source>
</evidence>
<protein>
    <submittedName>
        <fullName evidence="2">Sensor domain-containing protein</fullName>
    </submittedName>
</protein>
<name>A0ABM9LL67_9MYCO</name>
<evidence type="ECO:0000313" key="2">
    <source>
        <dbReference type="EMBL" id="CAJ1500899.1"/>
    </source>
</evidence>
<dbReference type="InterPro" id="IPR038232">
    <property type="entry name" value="PknH-like_Extracell_sf"/>
</dbReference>
<feature type="domain" description="PknH-like extracellular" evidence="1">
    <location>
        <begin position="41"/>
        <end position="195"/>
    </location>
</feature>
<proteinExistence type="predicted"/>
<dbReference type="Pfam" id="PF14032">
    <property type="entry name" value="PknH_C"/>
    <property type="match status" value="1"/>
</dbReference>
<dbReference type="PROSITE" id="PS51257">
    <property type="entry name" value="PROKAR_LIPOPROTEIN"/>
    <property type="match status" value="1"/>
</dbReference>
<evidence type="ECO:0000259" key="1">
    <source>
        <dbReference type="Pfam" id="PF14032"/>
    </source>
</evidence>
<accession>A0ABM9LL67</accession>
<organism evidence="2 3">
    <name type="scientific">[Mycobacterium] kokjensenii</name>
    <dbReference type="NCBI Taxonomy" id="3064287"/>
    <lineage>
        <taxon>Bacteria</taxon>
        <taxon>Bacillati</taxon>
        <taxon>Actinomycetota</taxon>
        <taxon>Actinomycetes</taxon>
        <taxon>Mycobacteriales</taxon>
        <taxon>Mycobacteriaceae</taxon>
        <taxon>Mycolicibacter</taxon>
    </lineage>
</organism>
<dbReference type="Proteomes" id="UP001190336">
    <property type="component" value="Chromosome"/>
</dbReference>
<gene>
    <name evidence="2" type="ORF">MU0083_002547</name>
</gene>
<dbReference type="InterPro" id="IPR026954">
    <property type="entry name" value="PknH-like_Extracell"/>
</dbReference>
<dbReference type="RefSeq" id="WP_308477259.1">
    <property type="nucleotide sequence ID" value="NZ_OY726394.1"/>
</dbReference>
<dbReference type="Gene3D" id="3.40.1000.70">
    <property type="entry name" value="PknH-like extracellular domain"/>
    <property type="match status" value="1"/>
</dbReference>
<sequence length="207" mass="21712">MSRLTPIWACTVMLAGCSRLVGGMALPPAVPPVPDGAVDAGRIMLGTPRMRAIMGTDERLTIIPTMDTTGPVDVDELAAAVPPACRFIYAETAVFGSTTLRFHKITYQYPPRPAMVSQGAAVYPDADSARHAFDGLTAAVAECSESPGGPGLVGDWSADEQFLRTQAGACGRAYQVKSVVLLEVTYCGFSDSDAELVLTNMAAEVPG</sequence>
<reference evidence="2 3" key="1">
    <citation type="submission" date="2023-08" db="EMBL/GenBank/DDBJ databases">
        <authorList>
            <person name="Folkvardsen B D."/>
            <person name="Norman A."/>
        </authorList>
    </citation>
    <scope>NUCLEOTIDE SEQUENCE [LARGE SCALE GENOMIC DNA]</scope>
    <source>
        <strain evidence="2 3">Mu0083</strain>
    </source>
</reference>
<dbReference type="EMBL" id="OY726394">
    <property type="protein sequence ID" value="CAJ1500899.1"/>
    <property type="molecule type" value="Genomic_DNA"/>
</dbReference>
<keyword evidence="3" id="KW-1185">Reference proteome</keyword>